<dbReference type="AlphaFoldDB" id="A0A233V5G9"/>
<evidence type="ECO:0000256" key="1">
    <source>
        <dbReference type="ARBA" id="ARBA00022829"/>
    </source>
</evidence>
<protein>
    <recommendedName>
        <fullName evidence="2">Segregation and condensation protein A</fullName>
    </recommendedName>
</protein>
<evidence type="ECO:0000313" key="4">
    <source>
        <dbReference type="Proteomes" id="UP000215413"/>
    </source>
</evidence>
<evidence type="ECO:0000313" key="3">
    <source>
        <dbReference type="EMBL" id="OXZ27627.1"/>
    </source>
</evidence>
<organism evidence="3 4">
    <name type="scientific">Finegoldia magna</name>
    <name type="common">Peptostreptococcus magnus</name>
    <dbReference type="NCBI Taxonomy" id="1260"/>
    <lineage>
        <taxon>Bacteria</taxon>
        <taxon>Bacillati</taxon>
        <taxon>Bacillota</taxon>
        <taxon>Tissierellia</taxon>
        <taxon>Tissierellales</taxon>
        <taxon>Peptoniphilaceae</taxon>
        <taxon>Finegoldia</taxon>
    </lineage>
</organism>
<dbReference type="Gene3D" id="6.10.250.2410">
    <property type="match status" value="1"/>
</dbReference>
<gene>
    <name evidence="3" type="ORF">B9N49_04685</name>
</gene>
<dbReference type="GO" id="GO:0007059">
    <property type="term" value="P:chromosome segregation"/>
    <property type="evidence" value="ECO:0007669"/>
    <property type="project" value="UniProtKB-KW"/>
</dbReference>
<dbReference type="PANTHER" id="PTHR33969">
    <property type="entry name" value="SEGREGATION AND CONDENSATION PROTEIN A"/>
    <property type="match status" value="1"/>
</dbReference>
<dbReference type="InterPro" id="IPR003768">
    <property type="entry name" value="ScpA"/>
</dbReference>
<sequence>MSLIIETEEFNGPMDLLLNLVEKEKIDIENVDLAKITNKFIEEVENLKNHSTKDLTDFIYLASTLLYIKSKKLLPKNDFDEDDQIDEDLIKQRLIEYKKFKEISKQLIELENISSKHFRKIQEDLSVYQSEKENLIVPDINLLSETLLEILNRVDNRIVIEETEIIEAEEYKIEDCIEDILWKVEKNNKYSFSYFLSKNTNKNEVISVFLALLELLKSNILKVVKNHEDKMEILMR</sequence>
<dbReference type="Pfam" id="PF02616">
    <property type="entry name" value="SMC_ScpA"/>
    <property type="match status" value="1"/>
</dbReference>
<dbReference type="GeneID" id="60840239"/>
<dbReference type="EMBL" id="NDYC01000019">
    <property type="protein sequence ID" value="OXZ27627.1"/>
    <property type="molecule type" value="Genomic_DNA"/>
</dbReference>
<keyword evidence="1" id="KW-0159">Chromosome partition</keyword>
<dbReference type="Proteomes" id="UP000215413">
    <property type="component" value="Unassembled WGS sequence"/>
</dbReference>
<evidence type="ECO:0000256" key="2">
    <source>
        <dbReference type="ARBA" id="ARBA00044777"/>
    </source>
</evidence>
<dbReference type="PANTHER" id="PTHR33969:SF2">
    <property type="entry name" value="SEGREGATION AND CONDENSATION PROTEIN A"/>
    <property type="match status" value="1"/>
</dbReference>
<accession>A0A233V5G9</accession>
<dbReference type="RefSeq" id="WP_094205742.1">
    <property type="nucleotide sequence ID" value="NZ_JAPJPX010000001.1"/>
</dbReference>
<proteinExistence type="predicted"/>
<reference evidence="4" key="1">
    <citation type="submission" date="2017-04" db="EMBL/GenBank/DDBJ databases">
        <title>Finegoldia magna isolated from orthopedic joint implant-associated infections.</title>
        <authorList>
            <person name="Bjorklund S."/>
            <person name="Bruggemann H."/>
            <person name="Jensen A."/>
            <person name="Hellmark B."/>
            <person name="Soderquist B."/>
        </authorList>
    </citation>
    <scope>NUCLEOTIDE SEQUENCE [LARGE SCALE GENOMIC DNA]</scope>
    <source>
        <strain evidence="4">CCUG 54800</strain>
    </source>
</reference>
<comment type="caution">
    <text evidence="3">The sequence shown here is derived from an EMBL/GenBank/DDBJ whole genome shotgun (WGS) entry which is preliminary data.</text>
</comment>
<name>A0A233V5G9_FINMA</name>